<organism evidence="3 4">
    <name type="scientific">Xylocopilactobacillus apis</name>
    <dbReference type="NCBI Taxonomy" id="2932183"/>
    <lineage>
        <taxon>Bacteria</taxon>
        <taxon>Bacillati</taxon>
        <taxon>Bacillota</taxon>
        <taxon>Bacilli</taxon>
        <taxon>Lactobacillales</taxon>
        <taxon>Lactobacillaceae</taxon>
        <taxon>Xylocopilactobacillus</taxon>
    </lineage>
</organism>
<dbReference type="GO" id="GO:0005737">
    <property type="term" value="C:cytoplasm"/>
    <property type="evidence" value="ECO:0007669"/>
    <property type="project" value="UniProtKB-SubCell"/>
</dbReference>
<dbReference type="GO" id="GO:0043023">
    <property type="term" value="F:ribosomal large subunit binding"/>
    <property type="evidence" value="ECO:0007669"/>
    <property type="project" value="TreeGrafter"/>
</dbReference>
<keyword evidence="4" id="KW-1185">Reference proteome</keyword>
<keyword evidence="2" id="KW-0678">Repressor</keyword>
<gene>
    <name evidence="2 3" type="primary">rsfS</name>
    <name evidence="3" type="ORF">KIMC2_07900</name>
</gene>
<dbReference type="InterPro" id="IPR043519">
    <property type="entry name" value="NT_sf"/>
</dbReference>
<dbReference type="InterPro" id="IPR004394">
    <property type="entry name" value="Iojap/RsfS/C7orf30"/>
</dbReference>
<dbReference type="SUPFAM" id="SSF81301">
    <property type="entry name" value="Nucleotidyltransferase"/>
    <property type="match status" value="1"/>
</dbReference>
<evidence type="ECO:0000256" key="2">
    <source>
        <dbReference type="HAMAP-Rule" id="MF_01477"/>
    </source>
</evidence>
<dbReference type="Gene3D" id="3.30.460.10">
    <property type="entry name" value="Beta Polymerase, domain 2"/>
    <property type="match status" value="1"/>
</dbReference>
<keyword evidence="2" id="KW-0810">Translation regulation</keyword>
<sequence>MEINSIKLVEDLTKKSDQKQANNITVLDIQGISVIADYFMIMDVRNTRMMDALVKDLTEEAEKDGYPVKRIEGKEVSEWVLLDFGDVVVHIFTPEKREFYNLDRLWIEANKVDVNQWLDINV</sequence>
<dbReference type="GO" id="GO:0017148">
    <property type="term" value="P:negative regulation of translation"/>
    <property type="evidence" value="ECO:0007669"/>
    <property type="project" value="UniProtKB-UniRule"/>
</dbReference>
<dbReference type="EMBL" id="AP026801">
    <property type="protein sequence ID" value="BDR56228.1"/>
    <property type="molecule type" value="Genomic_DNA"/>
</dbReference>
<dbReference type="Proteomes" id="UP001321804">
    <property type="component" value="Chromosome"/>
</dbReference>
<dbReference type="HAMAP" id="MF_01477">
    <property type="entry name" value="Iojap_RsfS"/>
    <property type="match status" value="1"/>
</dbReference>
<comment type="similarity">
    <text evidence="1 2">Belongs to the Iojap/RsfS family.</text>
</comment>
<dbReference type="NCBIfam" id="TIGR00090">
    <property type="entry name" value="rsfS_iojap_ybeB"/>
    <property type="match status" value="1"/>
</dbReference>
<evidence type="ECO:0000313" key="4">
    <source>
        <dbReference type="Proteomes" id="UP001321804"/>
    </source>
</evidence>
<dbReference type="RefSeq" id="WP_317698114.1">
    <property type="nucleotide sequence ID" value="NZ_AP026801.1"/>
</dbReference>
<dbReference type="GO" id="GO:0090071">
    <property type="term" value="P:negative regulation of ribosome biogenesis"/>
    <property type="evidence" value="ECO:0007669"/>
    <property type="project" value="UniProtKB-UniRule"/>
</dbReference>
<dbReference type="PANTHER" id="PTHR21043">
    <property type="entry name" value="IOJAP SUPERFAMILY ORTHOLOG"/>
    <property type="match status" value="1"/>
</dbReference>
<accession>A0AAU9DMU0</accession>
<name>A0AAU9DMU0_9LACO</name>
<reference evidence="3 4" key="1">
    <citation type="journal article" date="2023" name="Microbiol. Spectr.">
        <title>Symbiosis of Carpenter Bees with Uncharacterized Lactic Acid Bacteria Showing NAD Auxotrophy.</title>
        <authorList>
            <person name="Kawasaki S."/>
            <person name="Ozawa K."/>
            <person name="Mori T."/>
            <person name="Yamamoto A."/>
            <person name="Ito M."/>
            <person name="Ohkuma M."/>
            <person name="Sakamoto M."/>
            <person name="Matsutani M."/>
        </authorList>
    </citation>
    <scope>NUCLEOTIDE SEQUENCE [LARGE SCALE GENOMIC DNA]</scope>
    <source>
        <strain evidence="3 4">KimC2</strain>
    </source>
</reference>
<dbReference type="PANTHER" id="PTHR21043:SF0">
    <property type="entry name" value="MITOCHONDRIAL ASSEMBLY OF RIBOSOMAL LARGE SUBUNIT PROTEIN 1"/>
    <property type="match status" value="1"/>
</dbReference>
<evidence type="ECO:0000256" key="1">
    <source>
        <dbReference type="ARBA" id="ARBA00010574"/>
    </source>
</evidence>
<dbReference type="Pfam" id="PF02410">
    <property type="entry name" value="RsfS"/>
    <property type="match status" value="1"/>
</dbReference>
<keyword evidence="2" id="KW-0963">Cytoplasm</keyword>
<dbReference type="AlphaFoldDB" id="A0AAU9DMU0"/>
<dbReference type="KEGG" id="xak:KIMC2_07900"/>
<dbReference type="GO" id="GO:0042256">
    <property type="term" value="P:cytosolic ribosome assembly"/>
    <property type="evidence" value="ECO:0007669"/>
    <property type="project" value="UniProtKB-UniRule"/>
</dbReference>
<comment type="function">
    <text evidence="2">Functions as a ribosomal silencing factor. Interacts with ribosomal protein uL14 (rplN), blocking formation of intersubunit bridge B8. Prevents association of the 30S and 50S ribosomal subunits and the formation of functional ribosomes, thus repressing translation.</text>
</comment>
<proteinExistence type="inferred from homology"/>
<evidence type="ECO:0000313" key="3">
    <source>
        <dbReference type="EMBL" id="BDR56228.1"/>
    </source>
</evidence>
<comment type="subunit">
    <text evidence="2">Interacts with ribosomal protein uL14 (rplN).</text>
</comment>
<protein>
    <recommendedName>
        <fullName evidence="2">Ribosomal silencing factor RsfS</fullName>
    </recommendedName>
</protein>
<comment type="subcellular location">
    <subcellularLocation>
        <location evidence="2">Cytoplasm</location>
    </subcellularLocation>
</comment>